<evidence type="ECO:0000313" key="3">
    <source>
        <dbReference type="Proteomes" id="UP000609346"/>
    </source>
</evidence>
<keyword evidence="1" id="KW-1133">Transmembrane helix</keyword>
<keyword evidence="3" id="KW-1185">Reference proteome</keyword>
<protein>
    <submittedName>
        <fullName evidence="2">Uncharacterized protein</fullName>
    </submittedName>
</protein>
<proteinExistence type="predicted"/>
<evidence type="ECO:0000313" key="2">
    <source>
        <dbReference type="EMBL" id="MBD3919526.1"/>
    </source>
</evidence>
<dbReference type="Proteomes" id="UP000609346">
    <property type="component" value="Unassembled WGS sequence"/>
</dbReference>
<feature type="transmembrane region" description="Helical" evidence="1">
    <location>
        <begin position="24"/>
        <end position="44"/>
    </location>
</feature>
<accession>A0ABR8MU85</accession>
<keyword evidence="1" id="KW-0472">Membrane</keyword>
<gene>
    <name evidence="2" type="ORF">H8B09_12245</name>
</gene>
<keyword evidence="1" id="KW-0812">Transmembrane</keyword>
<name>A0ABR8MU85_9BACL</name>
<comment type="caution">
    <text evidence="2">The sequence shown here is derived from an EMBL/GenBank/DDBJ whole genome shotgun (WGS) entry which is preliminary data.</text>
</comment>
<sequence>MSAPKRKAPAMKAKQPEAVNKKMLYWWVGIFGVILIAMILLLVLT</sequence>
<organism evidence="2 3">
    <name type="scientific">Paenibacillus terricola</name>
    <dbReference type="NCBI Taxonomy" id="2763503"/>
    <lineage>
        <taxon>Bacteria</taxon>
        <taxon>Bacillati</taxon>
        <taxon>Bacillota</taxon>
        <taxon>Bacilli</taxon>
        <taxon>Bacillales</taxon>
        <taxon>Paenibacillaceae</taxon>
        <taxon>Paenibacillus</taxon>
    </lineage>
</organism>
<evidence type="ECO:0000256" key="1">
    <source>
        <dbReference type="SAM" id="Phobius"/>
    </source>
</evidence>
<dbReference type="EMBL" id="JACXZA010000003">
    <property type="protein sequence ID" value="MBD3919526.1"/>
    <property type="molecule type" value="Genomic_DNA"/>
</dbReference>
<dbReference type="RefSeq" id="WP_191203845.1">
    <property type="nucleotide sequence ID" value="NZ_JACXZA010000003.1"/>
</dbReference>
<reference evidence="2 3" key="1">
    <citation type="submission" date="2020-09" db="EMBL/GenBank/DDBJ databases">
        <title>Paenibacillus sp. strain PR3 16S rRNA gene Genome sequencing and assembly.</title>
        <authorList>
            <person name="Kim J."/>
        </authorList>
    </citation>
    <scope>NUCLEOTIDE SEQUENCE [LARGE SCALE GENOMIC DNA]</scope>
    <source>
        <strain evidence="2 3">PR3</strain>
    </source>
</reference>